<protein>
    <submittedName>
        <fullName evidence="2">Uncharacterized protein</fullName>
    </submittedName>
</protein>
<evidence type="ECO:0000313" key="3">
    <source>
        <dbReference type="Proteomes" id="UP000823388"/>
    </source>
</evidence>
<dbReference type="Proteomes" id="UP000823388">
    <property type="component" value="Chromosome 5N"/>
</dbReference>
<feature type="compositionally biased region" description="Gly residues" evidence="1">
    <location>
        <begin position="107"/>
        <end position="116"/>
    </location>
</feature>
<feature type="region of interest" description="Disordered" evidence="1">
    <location>
        <begin position="96"/>
        <end position="116"/>
    </location>
</feature>
<keyword evidence="3" id="KW-1185">Reference proteome</keyword>
<dbReference type="AlphaFoldDB" id="A0A8T0RYN0"/>
<gene>
    <name evidence="2" type="ORF">PVAP13_5NG370600</name>
</gene>
<comment type="caution">
    <text evidence="2">The sequence shown here is derived from an EMBL/GenBank/DDBJ whole genome shotgun (WGS) entry which is preliminary data.</text>
</comment>
<accession>A0A8T0RYN0</accession>
<sequence length="116" mass="12126">MVSPAASAAMAVVGPLQPPRAGFTWRCSTWAAWIRKIDVGYYTAPALRVLSKNYLGVGDDGCENVDADLDAVSSLIAKVEGLLTAARVRTRRLAGPVSYGQRASGASAGGGSKWSR</sequence>
<evidence type="ECO:0000256" key="1">
    <source>
        <dbReference type="SAM" id="MobiDB-lite"/>
    </source>
</evidence>
<name>A0A8T0RYN0_PANVG</name>
<reference evidence="2" key="1">
    <citation type="submission" date="2020-05" db="EMBL/GenBank/DDBJ databases">
        <title>WGS assembly of Panicum virgatum.</title>
        <authorList>
            <person name="Lovell J.T."/>
            <person name="Jenkins J."/>
            <person name="Shu S."/>
            <person name="Juenger T.E."/>
            <person name="Schmutz J."/>
        </authorList>
    </citation>
    <scope>NUCLEOTIDE SEQUENCE</scope>
    <source>
        <strain evidence="2">AP13</strain>
    </source>
</reference>
<proteinExistence type="predicted"/>
<organism evidence="2 3">
    <name type="scientific">Panicum virgatum</name>
    <name type="common">Blackwell switchgrass</name>
    <dbReference type="NCBI Taxonomy" id="38727"/>
    <lineage>
        <taxon>Eukaryota</taxon>
        <taxon>Viridiplantae</taxon>
        <taxon>Streptophyta</taxon>
        <taxon>Embryophyta</taxon>
        <taxon>Tracheophyta</taxon>
        <taxon>Spermatophyta</taxon>
        <taxon>Magnoliopsida</taxon>
        <taxon>Liliopsida</taxon>
        <taxon>Poales</taxon>
        <taxon>Poaceae</taxon>
        <taxon>PACMAD clade</taxon>
        <taxon>Panicoideae</taxon>
        <taxon>Panicodae</taxon>
        <taxon>Paniceae</taxon>
        <taxon>Panicinae</taxon>
        <taxon>Panicum</taxon>
        <taxon>Panicum sect. Hiantes</taxon>
    </lineage>
</organism>
<evidence type="ECO:0000313" key="2">
    <source>
        <dbReference type="EMBL" id="KAG2589459.1"/>
    </source>
</evidence>
<dbReference type="EMBL" id="CM029046">
    <property type="protein sequence ID" value="KAG2589459.1"/>
    <property type="molecule type" value="Genomic_DNA"/>
</dbReference>